<name>A0A5B8IEB3_9VIRU</name>
<sequence>MGIDGNNTLIILGPSKTLDLIEDGGIILTDNEVNNNPDLIHLKENYFNDKSKYIREEPRLKINGKKTSNRLEISFYFRNIPVDDYLKLLLNKYKDCWFKNQYITEYGDCGMWIGQIENDVPNIKVIEWGEYTQEYYIDN</sequence>
<evidence type="ECO:0008006" key="2">
    <source>
        <dbReference type="Google" id="ProtNLM"/>
    </source>
</evidence>
<gene>
    <name evidence="1" type="ORF">6_18</name>
</gene>
<proteinExistence type="predicted"/>
<accession>A0A5B8IEB3</accession>
<reference evidence="1" key="1">
    <citation type="submission" date="2018-11" db="EMBL/GenBank/DDBJ databases">
        <title>A distinct lineage of giant viruses engineers rhodopsin photosystems in predatory marine eukaryotes.</title>
        <authorList>
            <person name="Needham D.M."/>
            <person name="Yoshizawa S."/>
            <person name="Hosaka T."/>
            <person name="Poirier C."/>
            <person name="Choi C.-J."/>
            <person name="Hehenberger E."/>
            <person name="Irwin N.A.T."/>
            <person name="Wilken S."/>
            <person name="Yung C.-M."/>
            <person name="Bachy C."/>
            <person name="Kurihara R."/>
            <person name="Nakajima Y."/>
            <person name="Kojima K."/>
            <person name="Kimura-Someya T."/>
            <person name="Leonard G."/>
            <person name="Malmstrom R.R."/>
            <person name="Mende D."/>
            <person name="Olson D.K."/>
            <person name="Sudo Y."/>
            <person name="Sudek S."/>
            <person name="Richards T.A."/>
            <person name="DeLong E.F."/>
            <person name="Keeling P.J."/>
            <person name="Santoro A.E."/>
            <person name="Shirouzu M."/>
            <person name="Iwasaki W."/>
            <person name="Worden A.Z."/>
        </authorList>
    </citation>
    <scope>NUCLEOTIDE SEQUENCE</scope>
</reference>
<evidence type="ECO:0000313" key="1">
    <source>
        <dbReference type="EMBL" id="QDY52306.1"/>
    </source>
</evidence>
<organism evidence="1">
    <name type="scientific">Mimiviridae sp. ChoanoV1</name>
    <dbReference type="NCBI Taxonomy" id="2596887"/>
    <lineage>
        <taxon>Viruses</taxon>
        <taxon>Varidnaviria</taxon>
        <taxon>Bamfordvirae</taxon>
        <taxon>Nucleocytoviricota</taxon>
        <taxon>Megaviricetes</taxon>
        <taxon>Imitervirales</taxon>
        <taxon>Schizomimiviridae</taxon>
    </lineage>
</organism>
<protein>
    <recommendedName>
        <fullName evidence="2">YubB ferredoxin-like domain-containing protein</fullName>
    </recommendedName>
</protein>
<dbReference type="EMBL" id="MK250090">
    <property type="protein sequence ID" value="QDY52306.1"/>
    <property type="molecule type" value="Genomic_DNA"/>
</dbReference>